<reference evidence="1" key="2">
    <citation type="submission" date="2020-06" db="EMBL/GenBank/DDBJ databases">
        <title>Helianthus annuus Genome sequencing and assembly Release 2.</title>
        <authorList>
            <person name="Gouzy J."/>
            <person name="Langlade N."/>
            <person name="Munos S."/>
        </authorList>
    </citation>
    <scope>NUCLEOTIDE SEQUENCE</scope>
    <source>
        <tissue evidence="1">Leaves</tissue>
    </source>
</reference>
<name>A0A9K3NP52_HELAN</name>
<gene>
    <name evidence="1" type="ORF">HanXRQr2_Chr05g0226151</name>
</gene>
<sequence>MAGSYSVKGFRKYSCQFRYANVNLIAPHVLLTIGKVDPLHPDLVVDPLGILRPTTKLTHTLPLDSCNNEKWLCISPMNKKKRMCFSLVNKKKRLWFSSKNKMPASSTYKKRKNSFRRRLEFGFDLLKNYEILE</sequence>
<evidence type="ECO:0000313" key="1">
    <source>
        <dbReference type="EMBL" id="KAF5806825.1"/>
    </source>
</evidence>
<organism evidence="1 2">
    <name type="scientific">Helianthus annuus</name>
    <name type="common">Common sunflower</name>
    <dbReference type="NCBI Taxonomy" id="4232"/>
    <lineage>
        <taxon>Eukaryota</taxon>
        <taxon>Viridiplantae</taxon>
        <taxon>Streptophyta</taxon>
        <taxon>Embryophyta</taxon>
        <taxon>Tracheophyta</taxon>
        <taxon>Spermatophyta</taxon>
        <taxon>Magnoliopsida</taxon>
        <taxon>eudicotyledons</taxon>
        <taxon>Gunneridae</taxon>
        <taxon>Pentapetalae</taxon>
        <taxon>asterids</taxon>
        <taxon>campanulids</taxon>
        <taxon>Asterales</taxon>
        <taxon>Asteraceae</taxon>
        <taxon>Asteroideae</taxon>
        <taxon>Heliantheae alliance</taxon>
        <taxon>Heliantheae</taxon>
        <taxon>Helianthus</taxon>
    </lineage>
</organism>
<dbReference type="GO" id="GO:0004535">
    <property type="term" value="F:poly(A)-specific ribonuclease activity"/>
    <property type="evidence" value="ECO:0007669"/>
    <property type="project" value="UniProtKB-EC"/>
</dbReference>
<dbReference type="Proteomes" id="UP000215914">
    <property type="component" value="Unassembled WGS sequence"/>
</dbReference>
<keyword evidence="2" id="KW-1185">Reference proteome</keyword>
<dbReference type="EMBL" id="MNCJ02000320">
    <property type="protein sequence ID" value="KAF5806825.1"/>
    <property type="molecule type" value="Genomic_DNA"/>
</dbReference>
<keyword evidence="1" id="KW-0378">Hydrolase</keyword>
<accession>A0A9K3NP52</accession>
<dbReference type="Gramene" id="mRNA:HanXRQr2_Chr05g0226151">
    <property type="protein sequence ID" value="mRNA:HanXRQr2_Chr05g0226151"/>
    <property type="gene ID" value="HanXRQr2_Chr05g0226151"/>
</dbReference>
<comment type="caution">
    <text evidence="1">The sequence shown here is derived from an EMBL/GenBank/DDBJ whole genome shotgun (WGS) entry which is preliminary data.</text>
</comment>
<proteinExistence type="predicted"/>
<reference evidence="1" key="1">
    <citation type="journal article" date="2017" name="Nature">
        <title>The sunflower genome provides insights into oil metabolism, flowering and Asterid evolution.</title>
        <authorList>
            <person name="Badouin H."/>
            <person name="Gouzy J."/>
            <person name="Grassa C.J."/>
            <person name="Murat F."/>
            <person name="Staton S.E."/>
            <person name="Cottret L."/>
            <person name="Lelandais-Briere C."/>
            <person name="Owens G.L."/>
            <person name="Carrere S."/>
            <person name="Mayjonade B."/>
            <person name="Legrand L."/>
            <person name="Gill N."/>
            <person name="Kane N.C."/>
            <person name="Bowers J.E."/>
            <person name="Hubner S."/>
            <person name="Bellec A."/>
            <person name="Berard A."/>
            <person name="Berges H."/>
            <person name="Blanchet N."/>
            <person name="Boniface M.C."/>
            <person name="Brunel D."/>
            <person name="Catrice O."/>
            <person name="Chaidir N."/>
            <person name="Claudel C."/>
            <person name="Donnadieu C."/>
            <person name="Faraut T."/>
            <person name="Fievet G."/>
            <person name="Helmstetter N."/>
            <person name="King M."/>
            <person name="Knapp S.J."/>
            <person name="Lai Z."/>
            <person name="Le Paslier M.C."/>
            <person name="Lippi Y."/>
            <person name="Lorenzon L."/>
            <person name="Mandel J.R."/>
            <person name="Marage G."/>
            <person name="Marchand G."/>
            <person name="Marquand E."/>
            <person name="Bret-Mestries E."/>
            <person name="Morien E."/>
            <person name="Nambeesan S."/>
            <person name="Nguyen T."/>
            <person name="Pegot-Espagnet P."/>
            <person name="Pouilly N."/>
            <person name="Raftis F."/>
            <person name="Sallet E."/>
            <person name="Schiex T."/>
            <person name="Thomas J."/>
            <person name="Vandecasteele C."/>
            <person name="Vares D."/>
            <person name="Vear F."/>
            <person name="Vautrin S."/>
            <person name="Crespi M."/>
            <person name="Mangin B."/>
            <person name="Burke J.M."/>
            <person name="Salse J."/>
            <person name="Munos S."/>
            <person name="Vincourt P."/>
            <person name="Rieseberg L.H."/>
            <person name="Langlade N.B."/>
        </authorList>
    </citation>
    <scope>NUCLEOTIDE SEQUENCE</scope>
    <source>
        <tissue evidence="1">Leaves</tissue>
    </source>
</reference>
<dbReference type="EC" id="3.1.13.4" evidence="1"/>
<evidence type="ECO:0000313" key="2">
    <source>
        <dbReference type="Proteomes" id="UP000215914"/>
    </source>
</evidence>
<dbReference type="AlphaFoldDB" id="A0A9K3NP52"/>
<protein>
    <submittedName>
        <fullName evidence="1">Poly(A)-specific ribonuclease</fullName>
        <ecNumber evidence="1">3.1.13.4</ecNumber>
    </submittedName>
</protein>